<reference evidence="1" key="2">
    <citation type="journal article" date="2006" name="PLoS Pathog.">
        <title>New perspectives on host-parasite interplay by comparative transcriptomic and proteomic analyses of Schistosoma japonicum.</title>
        <authorList>
            <person name="Liu F."/>
            <person name="Lu J."/>
            <person name="Hu W."/>
            <person name="Wang S.Y."/>
            <person name="Cui S.J."/>
            <person name="Chi M."/>
            <person name="Yan Q."/>
            <person name="Wang X.R."/>
            <person name="Song H.D."/>
            <person name="Xu X.N."/>
            <person name="Wang J.J."/>
            <person name="Zhang X.L."/>
            <person name="Zhang X."/>
            <person name="Wang Z.Q."/>
            <person name="Xue C.L."/>
            <person name="Brindley P.J."/>
            <person name="McManus D.P."/>
            <person name="Yang P.Y."/>
            <person name="Feng Z."/>
            <person name="Chen Z."/>
            <person name="Han Z.G."/>
        </authorList>
    </citation>
    <scope>NUCLEOTIDE SEQUENCE</scope>
</reference>
<organism evidence="1">
    <name type="scientific">Schistosoma japonicum</name>
    <name type="common">Blood fluke</name>
    <dbReference type="NCBI Taxonomy" id="6182"/>
    <lineage>
        <taxon>Eukaryota</taxon>
        <taxon>Metazoa</taxon>
        <taxon>Spiralia</taxon>
        <taxon>Lophotrochozoa</taxon>
        <taxon>Platyhelminthes</taxon>
        <taxon>Trematoda</taxon>
        <taxon>Digenea</taxon>
        <taxon>Strigeidida</taxon>
        <taxon>Schistosomatoidea</taxon>
        <taxon>Schistosomatidae</taxon>
        <taxon>Schistosoma</taxon>
    </lineage>
</organism>
<dbReference type="AlphaFoldDB" id="Q3MJV7"/>
<accession>Q3MJV7</accession>
<protein>
    <submittedName>
        <fullName evidence="1">SJCHGC03125 protein</fullName>
    </submittedName>
</protein>
<reference evidence="1" key="1">
    <citation type="submission" date="2005-01" db="EMBL/GenBank/DDBJ databases">
        <authorList>
            <person name="Han Z."/>
        </authorList>
    </citation>
    <scope>NUCLEOTIDE SEQUENCE</scope>
</reference>
<proteinExistence type="evidence at transcript level"/>
<evidence type="ECO:0000313" key="1">
    <source>
        <dbReference type="EMBL" id="ABA40796.1"/>
    </source>
</evidence>
<dbReference type="EMBL" id="AY915149">
    <property type="protein sequence ID" value="ABA40796.1"/>
    <property type="molecule type" value="mRNA"/>
</dbReference>
<name>Q3MJV7_SCHJA</name>
<sequence>MKPRDMGRFQVFDHKNLGSISPISWKSCISNSEVRKKVLWEYGTSIEEVINLHRLRWLGHM</sequence>